<dbReference type="AlphaFoldDB" id="A0A8S9MLQ8"/>
<sequence length="90" mass="10514">MEANQRETRSQAWNQKPPKPIEHTQRKKLSKRGAENTPKGGATRDASSNERCTEMKEQIENERRNEISKPWNRPQVMKESLEARSPKIRS</sequence>
<gene>
    <name evidence="2" type="ORF">F2Q69_00057320</name>
</gene>
<comment type="caution">
    <text evidence="2">The sequence shown here is derived from an EMBL/GenBank/DDBJ whole genome shotgun (WGS) entry which is preliminary data.</text>
</comment>
<dbReference type="EMBL" id="QGKX02002183">
    <property type="protein sequence ID" value="KAF3484785.1"/>
    <property type="molecule type" value="Genomic_DNA"/>
</dbReference>
<name>A0A8S9MLQ8_BRACR</name>
<dbReference type="Proteomes" id="UP000712600">
    <property type="component" value="Unassembled WGS sequence"/>
</dbReference>
<reference evidence="2" key="1">
    <citation type="submission" date="2019-12" db="EMBL/GenBank/DDBJ databases">
        <title>Genome sequencing and annotation of Brassica cretica.</title>
        <authorList>
            <person name="Studholme D.J."/>
            <person name="Sarris P."/>
        </authorList>
    </citation>
    <scope>NUCLEOTIDE SEQUENCE</scope>
    <source>
        <strain evidence="2">PFS-109/04</strain>
        <tissue evidence="2">Leaf</tissue>
    </source>
</reference>
<feature type="compositionally biased region" description="Basic and acidic residues" evidence="1">
    <location>
        <begin position="79"/>
        <end position="90"/>
    </location>
</feature>
<evidence type="ECO:0000313" key="2">
    <source>
        <dbReference type="EMBL" id="KAF3484785.1"/>
    </source>
</evidence>
<evidence type="ECO:0000256" key="1">
    <source>
        <dbReference type="SAM" id="MobiDB-lite"/>
    </source>
</evidence>
<feature type="region of interest" description="Disordered" evidence="1">
    <location>
        <begin position="1"/>
        <end position="90"/>
    </location>
</feature>
<proteinExistence type="predicted"/>
<evidence type="ECO:0000313" key="3">
    <source>
        <dbReference type="Proteomes" id="UP000712600"/>
    </source>
</evidence>
<organism evidence="2 3">
    <name type="scientific">Brassica cretica</name>
    <name type="common">Mustard</name>
    <dbReference type="NCBI Taxonomy" id="69181"/>
    <lineage>
        <taxon>Eukaryota</taxon>
        <taxon>Viridiplantae</taxon>
        <taxon>Streptophyta</taxon>
        <taxon>Embryophyta</taxon>
        <taxon>Tracheophyta</taxon>
        <taxon>Spermatophyta</taxon>
        <taxon>Magnoliopsida</taxon>
        <taxon>eudicotyledons</taxon>
        <taxon>Gunneridae</taxon>
        <taxon>Pentapetalae</taxon>
        <taxon>rosids</taxon>
        <taxon>malvids</taxon>
        <taxon>Brassicales</taxon>
        <taxon>Brassicaceae</taxon>
        <taxon>Brassiceae</taxon>
        <taxon>Brassica</taxon>
    </lineage>
</organism>
<feature type="compositionally biased region" description="Basic and acidic residues" evidence="1">
    <location>
        <begin position="47"/>
        <end position="67"/>
    </location>
</feature>
<protein>
    <submittedName>
        <fullName evidence="2">Uncharacterized protein</fullName>
    </submittedName>
</protein>
<accession>A0A8S9MLQ8</accession>